<protein>
    <submittedName>
        <fullName evidence="8">Uncharacterized membrane protein YgaE (UPF0421/DUF939 family)</fullName>
    </submittedName>
</protein>
<proteinExistence type="predicted"/>
<evidence type="ECO:0000256" key="4">
    <source>
        <dbReference type="ARBA" id="ARBA00022989"/>
    </source>
</evidence>
<dbReference type="OrthoDB" id="357521at2"/>
<feature type="domain" description="Putative aromatic acid exporter C-terminal" evidence="7">
    <location>
        <begin position="154"/>
        <end position="324"/>
    </location>
</feature>
<gene>
    <name evidence="8" type="ORF">EDD72_11030</name>
</gene>
<dbReference type="PANTHER" id="PTHR40064:SF1">
    <property type="entry name" value="MEMBRANE PROTEIN"/>
    <property type="match status" value="1"/>
</dbReference>
<keyword evidence="5 6" id="KW-0472">Membrane</keyword>
<dbReference type="InterPro" id="IPR052984">
    <property type="entry name" value="UPF0421"/>
</dbReference>
<dbReference type="InterPro" id="IPR021062">
    <property type="entry name" value="ArAE_1_C"/>
</dbReference>
<feature type="transmembrane region" description="Helical" evidence="6">
    <location>
        <begin position="49"/>
        <end position="69"/>
    </location>
</feature>
<dbReference type="PANTHER" id="PTHR40064">
    <property type="entry name" value="MEMBRANE PROTEIN-RELATED"/>
    <property type="match status" value="1"/>
</dbReference>
<evidence type="ECO:0000256" key="6">
    <source>
        <dbReference type="SAM" id="Phobius"/>
    </source>
</evidence>
<dbReference type="RefSeq" id="WP_132768938.1">
    <property type="nucleotide sequence ID" value="NZ_SMAB01000010.1"/>
</dbReference>
<sequence>MKKFIGTRMLKTGIGVSFALLVSQLLQLNSTFAGVVTLIGMKETTKKSVQYGFTLFVGSILSLITGFIIENSVGVGPLTFGLGTILIIAILVAFHLIDGLILSVIVMYHTFDAFPMDFYEFLSFSARELLILTIGILVSIIVNLVAPQKYDSQLKEEIDHYYSVLSEYLFSIAKWIQKPTKEFPFSLNEIHQQRKFVKKLIEKAEIGMENYLLSSNKIQYEAFIVELKTIQKLISIIEDMIIEVKRISATRLQTYPVAQALELVAKIQLNPEKTTLSTYQRTKRVLDHLEEYFKSSPLPETRGEFVDRSSLHHLFLYLQDYLDVLTSFCSEKRKETTPKKWIIGQFISQNVIKS</sequence>
<dbReference type="InterPro" id="IPR038323">
    <property type="entry name" value="ArAE_1_C_sf"/>
</dbReference>
<keyword evidence="2" id="KW-1003">Cell membrane</keyword>
<dbReference type="EMBL" id="SMAB01000010">
    <property type="protein sequence ID" value="TCS82097.1"/>
    <property type="molecule type" value="Genomic_DNA"/>
</dbReference>
<dbReference type="Pfam" id="PF11728">
    <property type="entry name" value="ArAE_1_C"/>
    <property type="match status" value="1"/>
</dbReference>
<keyword evidence="4 6" id="KW-1133">Transmembrane helix</keyword>
<dbReference type="AlphaFoldDB" id="A0A4R3KFL7"/>
<feature type="transmembrane region" description="Helical" evidence="6">
    <location>
        <begin position="129"/>
        <end position="146"/>
    </location>
</feature>
<dbReference type="Pfam" id="PF06081">
    <property type="entry name" value="ArAE_1"/>
    <property type="match status" value="1"/>
</dbReference>
<evidence type="ECO:0000313" key="9">
    <source>
        <dbReference type="Proteomes" id="UP000295788"/>
    </source>
</evidence>
<feature type="transmembrane region" description="Helical" evidence="6">
    <location>
        <begin position="81"/>
        <end position="109"/>
    </location>
</feature>
<reference evidence="8 9" key="1">
    <citation type="submission" date="2019-03" db="EMBL/GenBank/DDBJ databases">
        <title>Genomic Encyclopedia of Type Strains, Phase IV (KMG-IV): sequencing the most valuable type-strain genomes for metagenomic binning, comparative biology and taxonomic classification.</title>
        <authorList>
            <person name="Goeker M."/>
        </authorList>
    </citation>
    <scope>NUCLEOTIDE SEQUENCE [LARGE SCALE GENOMIC DNA]</scope>
    <source>
        <strain evidence="8 9">DSM 23802</strain>
    </source>
</reference>
<comment type="subcellular location">
    <subcellularLocation>
        <location evidence="1">Cell membrane</location>
        <topology evidence="1">Multi-pass membrane protein</topology>
    </subcellularLocation>
</comment>
<evidence type="ECO:0000256" key="3">
    <source>
        <dbReference type="ARBA" id="ARBA00022692"/>
    </source>
</evidence>
<comment type="caution">
    <text evidence="8">The sequence shown here is derived from an EMBL/GenBank/DDBJ whole genome shotgun (WGS) entry which is preliminary data.</text>
</comment>
<organism evidence="8 9">
    <name type="scientific">Tepidibacillus fermentans</name>
    <dbReference type="NCBI Taxonomy" id="1281767"/>
    <lineage>
        <taxon>Bacteria</taxon>
        <taxon>Bacillati</taxon>
        <taxon>Bacillota</taxon>
        <taxon>Bacilli</taxon>
        <taxon>Bacillales</taxon>
        <taxon>Bacillaceae</taxon>
        <taxon>Tepidibacillus</taxon>
    </lineage>
</organism>
<evidence type="ECO:0000313" key="8">
    <source>
        <dbReference type="EMBL" id="TCS82097.1"/>
    </source>
</evidence>
<name>A0A4R3KFL7_9BACI</name>
<dbReference type="Proteomes" id="UP000295788">
    <property type="component" value="Unassembled WGS sequence"/>
</dbReference>
<evidence type="ECO:0000256" key="5">
    <source>
        <dbReference type="ARBA" id="ARBA00023136"/>
    </source>
</evidence>
<dbReference type="GO" id="GO:0005886">
    <property type="term" value="C:plasma membrane"/>
    <property type="evidence" value="ECO:0007669"/>
    <property type="project" value="UniProtKB-SubCell"/>
</dbReference>
<accession>A0A4R3KFL7</accession>
<keyword evidence="3 6" id="KW-0812">Transmembrane</keyword>
<evidence type="ECO:0000256" key="2">
    <source>
        <dbReference type="ARBA" id="ARBA00022475"/>
    </source>
</evidence>
<dbReference type="InterPro" id="IPR010343">
    <property type="entry name" value="ArAE_1"/>
</dbReference>
<evidence type="ECO:0000259" key="7">
    <source>
        <dbReference type="Pfam" id="PF11728"/>
    </source>
</evidence>
<keyword evidence="9" id="KW-1185">Reference proteome</keyword>
<evidence type="ECO:0000256" key="1">
    <source>
        <dbReference type="ARBA" id="ARBA00004651"/>
    </source>
</evidence>
<dbReference type="Gene3D" id="1.20.120.940">
    <property type="entry name" value="Putative aromatic acid exporter, C-terminal domain"/>
    <property type="match status" value="1"/>
</dbReference>